<dbReference type="AlphaFoldDB" id="A0A7S2WS89"/>
<organism evidence="2">
    <name type="scientific">Mucochytrium quahogii</name>
    <dbReference type="NCBI Taxonomy" id="96639"/>
    <lineage>
        <taxon>Eukaryota</taxon>
        <taxon>Sar</taxon>
        <taxon>Stramenopiles</taxon>
        <taxon>Bigyra</taxon>
        <taxon>Labyrinthulomycetes</taxon>
        <taxon>Thraustochytrida</taxon>
        <taxon>Thraustochytriidae</taxon>
        <taxon>Mucochytrium</taxon>
    </lineage>
</organism>
<protein>
    <recommendedName>
        <fullName evidence="1">Methyltransferase domain-containing protein</fullName>
    </recommendedName>
</protein>
<dbReference type="CDD" id="cd02440">
    <property type="entry name" value="AdoMet_MTases"/>
    <property type="match status" value="1"/>
</dbReference>
<name>A0A7S2WS89_9STRA</name>
<proteinExistence type="predicted"/>
<dbReference type="Gene3D" id="3.40.50.150">
    <property type="entry name" value="Vaccinia Virus protein VP39"/>
    <property type="match status" value="1"/>
</dbReference>
<dbReference type="GO" id="GO:0005730">
    <property type="term" value="C:nucleolus"/>
    <property type="evidence" value="ECO:0007669"/>
    <property type="project" value="TreeGrafter"/>
</dbReference>
<dbReference type="GO" id="GO:0070476">
    <property type="term" value="P:rRNA (guanine-N7)-methylation"/>
    <property type="evidence" value="ECO:0007669"/>
    <property type="project" value="InterPro"/>
</dbReference>
<dbReference type="InterPro" id="IPR029063">
    <property type="entry name" value="SAM-dependent_MTases_sf"/>
</dbReference>
<accession>A0A7S2WS89</accession>
<feature type="domain" description="Methyltransferase" evidence="1">
    <location>
        <begin position="164"/>
        <end position="252"/>
    </location>
</feature>
<reference evidence="2" key="1">
    <citation type="submission" date="2021-01" db="EMBL/GenBank/DDBJ databases">
        <authorList>
            <person name="Corre E."/>
            <person name="Pelletier E."/>
            <person name="Niang G."/>
            <person name="Scheremetjew M."/>
            <person name="Finn R."/>
            <person name="Kale V."/>
            <person name="Holt S."/>
            <person name="Cochrane G."/>
            <person name="Meng A."/>
            <person name="Brown T."/>
            <person name="Cohen L."/>
        </authorList>
    </citation>
    <scope>NUCLEOTIDE SEQUENCE</scope>
    <source>
        <strain evidence="2">NY070348D</strain>
    </source>
</reference>
<dbReference type="Pfam" id="PF13649">
    <property type="entry name" value="Methyltransf_25"/>
    <property type="match status" value="1"/>
</dbReference>
<dbReference type="PANTHER" id="PTHR12734:SF0">
    <property type="entry name" value="18S RRNA (GUANINE-N(7))-METHYLTRANSFERASE-RELATED"/>
    <property type="match status" value="1"/>
</dbReference>
<evidence type="ECO:0000313" key="2">
    <source>
        <dbReference type="EMBL" id="CAD9704703.1"/>
    </source>
</evidence>
<dbReference type="SUPFAM" id="SSF53335">
    <property type="entry name" value="S-adenosyl-L-methionine-dependent methyltransferases"/>
    <property type="match status" value="1"/>
</dbReference>
<dbReference type="EMBL" id="HBHK01025221">
    <property type="protein sequence ID" value="CAD9704703.1"/>
    <property type="molecule type" value="Transcribed_RNA"/>
</dbReference>
<dbReference type="PANTHER" id="PTHR12734">
    <property type="entry name" value="METHYLTRANSFERASE-RELATED"/>
    <property type="match status" value="1"/>
</dbReference>
<dbReference type="InterPro" id="IPR041698">
    <property type="entry name" value="Methyltransf_25"/>
</dbReference>
<gene>
    <name evidence="2" type="ORF">QSP1433_LOCUS15892</name>
</gene>
<dbReference type="InterPro" id="IPR039769">
    <property type="entry name" value="Bud23-like"/>
</dbReference>
<evidence type="ECO:0000259" key="1">
    <source>
        <dbReference type="Pfam" id="PF13649"/>
    </source>
</evidence>
<sequence length="396" mass="45223">MVVHKRLRRNIFGKEQVIGKFPSILHTDFISLVNWIVRSVKNKKCNIRDRRRRGDKRVRCGDDVHPPVKEIVETCGIKPPKLSCDKFKELEQAMLNDTAGSFNSIEELFAGIEKWFIESRDQFAANSYYDLDRAAGYDLRNKVSQPALTKRAAECLHNENVSMVLDVACGSGLSSQSFVSKDDCFCIGIDSSESMLNLCVSQNAHPYFDVVRSDMEQPLPFRKNAFDATISISAIHYLKQPKVFFSRVHQTLLNKQFVAQFFGDTPEQEGEILDAAASIFKKAVLMEDQPYRNKSKRTYLCAYDHNRDHDPKPCKIHKGGKTCFLEILKSLKNSPDEWLQNEHLREARKILRTYKHNKSLVPETLALDMFKACGTSMDQPVPPQSDLSACIPLFHQ</sequence>
<dbReference type="GO" id="GO:0016435">
    <property type="term" value="F:rRNA (guanine) methyltransferase activity"/>
    <property type="evidence" value="ECO:0007669"/>
    <property type="project" value="InterPro"/>
</dbReference>